<accession>A0A0D2M227</accession>
<evidence type="ECO:0000256" key="7">
    <source>
        <dbReference type="ARBA" id="ARBA00023177"/>
    </source>
</evidence>
<keyword evidence="5 8" id="KW-1133">Transmembrane helix</keyword>
<protein>
    <submittedName>
        <fullName evidence="10">Ammonium transporter</fullName>
    </submittedName>
</protein>
<evidence type="ECO:0000259" key="9">
    <source>
        <dbReference type="Pfam" id="PF00909"/>
    </source>
</evidence>
<proteinExistence type="inferred from homology"/>
<dbReference type="GO" id="GO:0097272">
    <property type="term" value="P:ammonium homeostasis"/>
    <property type="evidence" value="ECO:0007669"/>
    <property type="project" value="TreeGrafter"/>
</dbReference>
<dbReference type="SUPFAM" id="SSF111352">
    <property type="entry name" value="Ammonium transporter"/>
    <property type="match status" value="1"/>
</dbReference>
<dbReference type="Gene3D" id="1.10.3430.10">
    <property type="entry name" value="Ammonium transporter AmtB like domains"/>
    <property type="match status" value="1"/>
</dbReference>
<keyword evidence="11" id="KW-1185">Reference proteome</keyword>
<keyword evidence="7" id="KW-0924">Ammonia transport</keyword>
<evidence type="ECO:0000313" key="11">
    <source>
        <dbReference type="Proteomes" id="UP000054498"/>
    </source>
</evidence>
<keyword evidence="6 8" id="KW-0472">Membrane</keyword>
<keyword evidence="3" id="KW-0813">Transport</keyword>
<evidence type="ECO:0000313" key="10">
    <source>
        <dbReference type="EMBL" id="KIY97684.1"/>
    </source>
</evidence>
<evidence type="ECO:0000256" key="3">
    <source>
        <dbReference type="ARBA" id="ARBA00022448"/>
    </source>
</evidence>
<evidence type="ECO:0000256" key="8">
    <source>
        <dbReference type="SAM" id="Phobius"/>
    </source>
</evidence>
<comment type="subcellular location">
    <subcellularLocation>
        <location evidence="1">Membrane</location>
        <topology evidence="1">Multi-pass membrane protein</topology>
    </subcellularLocation>
</comment>
<dbReference type="STRING" id="145388.A0A0D2M227"/>
<sequence>MNDGQNPDDQLLYATSAVVYSGFLIFFMQVGFVALETGSGRAKNVRNILLKNLVDVMLAALCWWAVGYAFAYGASAGGVIG</sequence>
<evidence type="ECO:0000256" key="1">
    <source>
        <dbReference type="ARBA" id="ARBA00004141"/>
    </source>
</evidence>
<gene>
    <name evidence="10" type="ORF">MNEG_10276</name>
</gene>
<dbReference type="PANTHER" id="PTHR11730">
    <property type="entry name" value="AMMONIUM TRANSPORTER"/>
    <property type="match status" value="1"/>
</dbReference>
<dbReference type="InterPro" id="IPR029020">
    <property type="entry name" value="Ammonium/urea_transptr"/>
</dbReference>
<evidence type="ECO:0000256" key="2">
    <source>
        <dbReference type="ARBA" id="ARBA00005887"/>
    </source>
</evidence>
<dbReference type="GeneID" id="25727422"/>
<dbReference type="KEGG" id="mng:MNEG_10276"/>
<name>A0A0D2M227_9CHLO</name>
<dbReference type="Pfam" id="PF00909">
    <property type="entry name" value="Ammonium_transp"/>
    <property type="match status" value="1"/>
</dbReference>
<comment type="similarity">
    <text evidence="2">Belongs to the ammonia transporter channel (TC 1.A.11.2) family.</text>
</comment>
<evidence type="ECO:0000256" key="4">
    <source>
        <dbReference type="ARBA" id="ARBA00022692"/>
    </source>
</evidence>
<dbReference type="AlphaFoldDB" id="A0A0D2M227"/>
<dbReference type="PANTHER" id="PTHR11730:SF6">
    <property type="entry name" value="AMMONIUM TRANSPORTER"/>
    <property type="match status" value="1"/>
</dbReference>
<dbReference type="EMBL" id="KK102471">
    <property type="protein sequence ID" value="KIY97684.1"/>
    <property type="molecule type" value="Genomic_DNA"/>
</dbReference>
<feature type="transmembrane region" description="Helical" evidence="8">
    <location>
        <begin position="56"/>
        <end position="80"/>
    </location>
</feature>
<dbReference type="Proteomes" id="UP000054498">
    <property type="component" value="Unassembled WGS sequence"/>
</dbReference>
<evidence type="ECO:0000256" key="6">
    <source>
        <dbReference type="ARBA" id="ARBA00023136"/>
    </source>
</evidence>
<reference evidence="10 11" key="1">
    <citation type="journal article" date="2013" name="BMC Genomics">
        <title>Reconstruction of the lipid metabolism for the microalga Monoraphidium neglectum from its genome sequence reveals characteristics suitable for biofuel production.</title>
        <authorList>
            <person name="Bogen C."/>
            <person name="Al-Dilaimi A."/>
            <person name="Albersmeier A."/>
            <person name="Wichmann J."/>
            <person name="Grundmann M."/>
            <person name="Rupp O."/>
            <person name="Lauersen K.J."/>
            <person name="Blifernez-Klassen O."/>
            <person name="Kalinowski J."/>
            <person name="Goesmann A."/>
            <person name="Mussgnug J.H."/>
            <person name="Kruse O."/>
        </authorList>
    </citation>
    <scope>NUCLEOTIDE SEQUENCE [LARGE SCALE GENOMIC DNA]</scope>
    <source>
        <strain evidence="10 11">SAG 48.87</strain>
    </source>
</reference>
<feature type="transmembrane region" description="Helical" evidence="8">
    <location>
        <begin position="12"/>
        <end position="35"/>
    </location>
</feature>
<keyword evidence="4 8" id="KW-0812">Transmembrane</keyword>
<feature type="domain" description="Ammonium transporter AmtB-like" evidence="9">
    <location>
        <begin position="19"/>
        <end position="80"/>
    </location>
</feature>
<organism evidence="10 11">
    <name type="scientific">Monoraphidium neglectum</name>
    <dbReference type="NCBI Taxonomy" id="145388"/>
    <lineage>
        <taxon>Eukaryota</taxon>
        <taxon>Viridiplantae</taxon>
        <taxon>Chlorophyta</taxon>
        <taxon>core chlorophytes</taxon>
        <taxon>Chlorophyceae</taxon>
        <taxon>CS clade</taxon>
        <taxon>Sphaeropleales</taxon>
        <taxon>Selenastraceae</taxon>
        <taxon>Monoraphidium</taxon>
    </lineage>
</organism>
<dbReference type="RefSeq" id="XP_013896704.1">
    <property type="nucleotide sequence ID" value="XM_014041250.1"/>
</dbReference>
<dbReference type="OrthoDB" id="534912at2759"/>
<evidence type="ECO:0000256" key="5">
    <source>
        <dbReference type="ARBA" id="ARBA00022989"/>
    </source>
</evidence>
<dbReference type="GO" id="GO:0008519">
    <property type="term" value="F:ammonium channel activity"/>
    <property type="evidence" value="ECO:0007669"/>
    <property type="project" value="InterPro"/>
</dbReference>
<dbReference type="GO" id="GO:0005886">
    <property type="term" value="C:plasma membrane"/>
    <property type="evidence" value="ECO:0007669"/>
    <property type="project" value="TreeGrafter"/>
</dbReference>
<dbReference type="InterPro" id="IPR024041">
    <property type="entry name" value="NH4_transpt_AmtB-like_dom"/>
</dbReference>